<dbReference type="Proteomes" id="UP000789366">
    <property type="component" value="Unassembled WGS sequence"/>
</dbReference>
<proteinExistence type="predicted"/>
<evidence type="ECO:0000313" key="2">
    <source>
        <dbReference type="Proteomes" id="UP000789366"/>
    </source>
</evidence>
<feature type="non-terminal residue" evidence="1">
    <location>
        <position position="1"/>
    </location>
</feature>
<gene>
    <name evidence="1" type="ORF">SPELUC_LOCUS14943</name>
</gene>
<sequence>SLKKTVPRALDSVDLIKVCYFAHCSVCFMSAYELEFTRKAATFA</sequence>
<comment type="caution">
    <text evidence="1">The sequence shown here is derived from an EMBL/GenBank/DDBJ whole genome shotgun (WGS) entry which is preliminary data.</text>
</comment>
<organism evidence="1 2">
    <name type="scientific">Cetraspora pellucida</name>
    <dbReference type="NCBI Taxonomy" id="1433469"/>
    <lineage>
        <taxon>Eukaryota</taxon>
        <taxon>Fungi</taxon>
        <taxon>Fungi incertae sedis</taxon>
        <taxon>Mucoromycota</taxon>
        <taxon>Glomeromycotina</taxon>
        <taxon>Glomeromycetes</taxon>
        <taxon>Diversisporales</taxon>
        <taxon>Gigasporaceae</taxon>
        <taxon>Cetraspora</taxon>
    </lineage>
</organism>
<name>A0ACA9QM56_9GLOM</name>
<accession>A0ACA9QM56</accession>
<dbReference type="EMBL" id="CAJVPW010046702">
    <property type="protein sequence ID" value="CAG8758054.1"/>
    <property type="molecule type" value="Genomic_DNA"/>
</dbReference>
<keyword evidence="2" id="KW-1185">Reference proteome</keyword>
<reference evidence="1" key="1">
    <citation type="submission" date="2021-06" db="EMBL/GenBank/DDBJ databases">
        <authorList>
            <person name="Kallberg Y."/>
            <person name="Tangrot J."/>
            <person name="Rosling A."/>
        </authorList>
    </citation>
    <scope>NUCLEOTIDE SEQUENCE</scope>
    <source>
        <strain evidence="1">28 12/20/2015</strain>
    </source>
</reference>
<evidence type="ECO:0000313" key="1">
    <source>
        <dbReference type="EMBL" id="CAG8758054.1"/>
    </source>
</evidence>
<protein>
    <submittedName>
        <fullName evidence="1">389_t:CDS:1</fullName>
    </submittedName>
</protein>
<feature type="non-terminal residue" evidence="1">
    <location>
        <position position="44"/>
    </location>
</feature>